<dbReference type="PANTHER" id="PTHR10903">
    <property type="entry name" value="GTPASE, IMAP FAMILY MEMBER-RELATED"/>
    <property type="match status" value="1"/>
</dbReference>
<feature type="domain" description="AIG1-type G" evidence="4">
    <location>
        <begin position="1"/>
        <end position="123"/>
    </location>
</feature>
<dbReference type="PANTHER" id="PTHR10903:SF170">
    <property type="entry name" value="GTPASE IMAP FAMILY MEMBER 7"/>
    <property type="match status" value="1"/>
</dbReference>
<dbReference type="KEGG" id="tsr:106550007"/>
<accession>A0A6I9YGF4</accession>
<sequence length="123" mass="13409">MVGKTGNGKSATGNTILGREMFTSKMEPTSVTAKCKSATKVLADGRTLAVIDTPGFFDTKYSQAVTLAEIKKCVRFCSPGPHVIIQVIRMGPFSKEEMKVSEIINSIFSLKAKAYLIVLFTRK</sequence>
<keyword evidence="2" id="KW-0547">Nucleotide-binding</keyword>
<evidence type="ECO:0000256" key="1">
    <source>
        <dbReference type="ARBA" id="ARBA00008535"/>
    </source>
</evidence>
<keyword evidence="5" id="KW-1185">Reference proteome</keyword>
<protein>
    <submittedName>
        <fullName evidence="6">GTPase IMAP family member 7-like</fullName>
    </submittedName>
</protein>
<dbReference type="RefSeq" id="XP_013923257.1">
    <property type="nucleotide sequence ID" value="XM_014067782.1"/>
</dbReference>
<evidence type="ECO:0000259" key="4">
    <source>
        <dbReference type="PROSITE" id="PS51720"/>
    </source>
</evidence>
<evidence type="ECO:0000313" key="6">
    <source>
        <dbReference type="RefSeq" id="XP_013923257.1"/>
    </source>
</evidence>
<dbReference type="GeneID" id="106550007"/>
<proteinExistence type="inferred from homology"/>
<comment type="similarity">
    <text evidence="1">Belongs to the TRAFAC class TrmE-Era-EngA-EngB-Septin-like GTPase superfamily. AIG1/Toc34/Toc159-like paraseptin GTPase family. IAN subfamily.</text>
</comment>
<dbReference type="Gene3D" id="3.40.50.300">
    <property type="entry name" value="P-loop containing nucleotide triphosphate hydrolases"/>
    <property type="match status" value="1"/>
</dbReference>
<reference evidence="6" key="1">
    <citation type="submission" date="2025-08" db="UniProtKB">
        <authorList>
            <consortium name="RefSeq"/>
        </authorList>
    </citation>
    <scope>IDENTIFICATION</scope>
    <source>
        <tissue evidence="6">Skeletal muscle</tissue>
    </source>
</reference>
<dbReference type="Pfam" id="PF04548">
    <property type="entry name" value="AIG1"/>
    <property type="match status" value="1"/>
</dbReference>
<evidence type="ECO:0000313" key="5">
    <source>
        <dbReference type="Proteomes" id="UP000504617"/>
    </source>
</evidence>
<evidence type="ECO:0000256" key="2">
    <source>
        <dbReference type="ARBA" id="ARBA00022741"/>
    </source>
</evidence>
<dbReference type="SUPFAM" id="SSF52540">
    <property type="entry name" value="P-loop containing nucleoside triphosphate hydrolases"/>
    <property type="match status" value="1"/>
</dbReference>
<organism evidence="5 6">
    <name type="scientific">Thamnophis sirtalis</name>
    <dbReference type="NCBI Taxonomy" id="35019"/>
    <lineage>
        <taxon>Eukaryota</taxon>
        <taxon>Metazoa</taxon>
        <taxon>Chordata</taxon>
        <taxon>Craniata</taxon>
        <taxon>Vertebrata</taxon>
        <taxon>Euteleostomi</taxon>
        <taxon>Lepidosauria</taxon>
        <taxon>Squamata</taxon>
        <taxon>Bifurcata</taxon>
        <taxon>Unidentata</taxon>
        <taxon>Episquamata</taxon>
        <taxon>Toxicofera</taxon>
        <taxon>Serpentes</taxon>
        <taxon>Colubroidea</taxon>
        <taxon>Colubridae</taxon>
        <taxon>Natricinae</taxon>
        <taxon>Thamnophis</taxon>
    </lineage>
</organism>
<keyword evidence="3" id="KW-0342">GTP-binding</keyword>
<evidence type="ECO:0000256" key="3">
    <source>
        <dbReference type="ARBA" id="ARBA00023134"/>
    </source>
</evidence>
<dbReference type="InterPro" id="IPR045058">
    <property type="entry name" value="GIMA/IAN/Toc"/>
</dbReference>
<dbReference type="AlphaFoldDB" id="A0A6I9YGF4"/>
<gene>
    <name evidence="6" type="primary">LOC106550007</name>
</gene>
<dbReference type="InterPro" id="IPR027417">
    <property type="entry name" value="P-loop_NTPase"/>
</dbReference>
<dbReference type="GO" id="GO:0005525">
    <property type="term" value="F:GTP binding"/>
    <property type="evidence" value="ECO:0007669"/>
    <property type="project" value="UniProtKB-KW"/>
</dbReference>
<dbReference type="InterPro" id="IPR006703">
    <property type="entry name" value="G_AIG1"/>
</dbReference>
<dbReference type="PROSITE" id="PS51720">
    <property type="entry name" value="G_AIG1"/>
    <property type="match status" value="1"/>
</dbReference>
<dbReference type="OrthoDB" id="8954335at2759"/>
<name>A0A6I9YGF4_9SAUR</name>
<dbReference type="Proteomes" id="UP000504617">
    <property type="component" value="Unplaced"/>
</dbReference>